<name>A0A2T5U9C9_9SPHN</name>
<comment type="caution">
    <text evidence="1">The sequence shown here is derived from an EMBL/GenBank/DDBJ whole genome shotgun (WGS) entry which is preliminary data.</text>
</comment>
<dbReference type="Proteomes" id="UP000244013">
    <property type="component" value="Unassembled WGS sequence"/>
</dbReference>
<gene>
    <name evidence="1" type="ORF">C8J25_102210</name>
</gene>
<dbReference type="GO" id="GO:0005975">
    <property type="term" value="P:carbohydrate metabolic process"/>
    <property type="evidence" value="ECO:0007669"/>
    <property type="project" value="InterPro"/>
</dbReference>
<accession>A0A2T5U9C9</accession>
<dbReference type="AlphaFoldDB" id="A0A2T5U9C9"/>
<reference evidence="1 2" key="1">
    <citation type="submission" date="2018-04" db="EMBL/GenBank/DDBJ databases">
        <title>Genomic Encyclopedia of Type Strains, Phase III (KMG-III): the genomes of soil and plant-associated and newly described type strains.</title>
        <authorList>
            <person name="Whitman W."/>
        </authorList>
    </citation>
    <scope>NUCLEOTIDE SEQUENCE [LARGE SCALE GENOMIC DNA]</scope>
    <source>
        <strain evidence="1 2">MA-olki</strain>
    </source>
</reference>
<dbReference type="SUPFAM" id="SSF88713">
    <property type="entry name" value="Glycoside hydrolase/deacetylase"/>
    <property type="match status" value="1"/>
</dbReference>
<dbReference type="Pfam" id="PF10096">
    <property type="entry name" value="DUF2334"/>
    <property type="match status" value="1"/>
</dbReference>
<evidence type="ECO:0008006" key="3">
    <source>
        <dbReference type="Google" id="ProtNLM"/>
    </source>
</evidence>
<evidence type="ECO:0000313" key="1">
    <source>
        <dbReference type="EMBL" id="PTW48121.1"/>
    </source>
</evidence>
<dbReference type="InterPro" id="IPR018763">
    <property type="entry name" value="DUF2334"/>
</dbReference>
<dbReference type="InterPro" id="IPR011330">
    <property type="entry name" value="Glyco_hydro/deAcase_b/a-brl"/>
</dbReference>
<proteinExistence type="predicted"/>
<protein>
    <recommendedName>
        <fullName evidence="3">Polysaccharide deacetylase</fullName>
    </recommendedName>
</protein>
<organism evidence="1 2">
    <name type="scientific">Sphingomonas faeni</name>
    <dbReference type="NCBI Taxonomy" id="185950"/>
    <lineage>
        <taxon>Bacteria</taxon>
        <taxon>Pseudomonadati</taxon>
        <taxon>Pseudomonadota</taxon>
        <taxon>Alphaproteobacteria</taxon>
        <taxon>Sphingomonadales</taxon>
        <taxon>Sphingomonadaceae</taxon>
        <taxon>Sphingomonas</taxon>
    </lineage>
</organism>
<dbReference type="Gene3D" id="3.20.20.370">
    <property type="entry name" value="Glycoside hydrolase/deacetylase"/>
    <property type="match status" value="1"/>
</dbReference>
<dbReference type="EMBL" id="QAYE01000002">
    <property type="protein sequence ID" value="PTW48121.1"/>
    <property type="molecule type" value="Genomic_DNA"/>
</dbReference>
<dbReference type="CDD" id="cd11374">
    <property type="entry name" value="CE4_u10"/>
    <property type="match status" value="1"/>
</dbReference>
<sequence length="319" mass="34484">MSWVLDVTASQHPQPEKFHAKNNLADCGSDRAVPSPGHVCAQAARPSVVNALPKAVRPPSPDRRLIVSIHDVSPAFADPIERLAEMIGAILGGPRFAMLVVPDHWGAAPLDRTPAFARRLREWADAGVEMFLHGWFHRDTSAHRGPTATMKARYMTAGEGEFLGLSADEAEYRMRAGRDMVEQAIGGPVAGFIAPAWLYGPGARSALKACDFALAEDHFRVWRPANDAVVARGPVVTWASRSPARTASSLAVAAAARTLPDWLPTLRVAVHPGDVTKESLMTSIDRTIRCLAGRRTVARYADLLPGAAMSEGEGRHEDR</sequence>
<evidence type="ECO:0000313" key="2">
    <source>
        <dbReference type="Proteomes" id="UP000244013"/>
    </source>
</evidence>